<name>A0A856HWA0_9FIRM</name>
<dbReference type="InterPro" id="IPR001387">
    <property type="entry name" value="Cro/C1-type_HTH"/>
</dbReference>
<evidence type="ECO:0000313" key="2">
    <source>
        <dbReference type="EMBL" id="QCI58026.2"/>
    </source>
</evidence>
<reference evidence="3" key="1">
    <citation type="submission" date="2018-12" db="EMBL/GenBank/DDBJ databases">
        <title>Dusodibacter welbiota gen. nov., sp. nov., isolated from human faeces and emended description of the Oscillibacter genus.</title>
        <authorList>
            <person name="Le Roy T."/>
            <person name="Van der Smissen P."/>
            <person name="Delzenne N."/>
            <person name="Muccioli G."/>
            <person name="Collet J.F."/>
            <person name="Cani P.D."/>
        </authorList>
    </citation>
    <scope>NUCLEOTIDE SEQUENCE [LARGE SCALE GENOMIC DNA]</scope>
    <source>
        <strain evidence="3">J115</strain>
    </source>
</reference>
<dbReference type="RefSeq" id="WP_158629669.1">
    <property type="nucleotide sequence ID" value="NZ_CP034413.3"/>
</dbReference>
<dbReference type="CDD" id="cd00093">
    <property type="entry name" value="HTH_XRE"/>
    <property type="match status" value="1"/>
</dbReference>
<dbReference type="AlphaFoldDB" id="A0A856HWA0"/>
<evidence type="ECO:0000259" key="1">
    <source>
        <dbReference type="PROSITE" id="PS50943"/>
    </source>
</evidence>
<protein>
    <submittedName>
        <fullName evidence="2">Helix-turn-helix domain-containing protein</fullName>
    </submittedName>
</protein>
<sequence length="109" mass="12136">MTKITLRRIFSKHVLLKRTQFQLTQAQLAEAVGTSHGWIQKIESGKKMPGFFLAIKLAVFLEIDMNSFLKDLMEASGTPITASKRQESLVHTHAAKESGDTEVTGHVQV</sequence>
<dbReference type="SUPFAM" id="SSF47413">
    <property type="entry name" value="lambda repressor-like DNA-binding domains"/>
    <property type="match status" value="1"/>
</dbReference>
<dbReference type="SMART" id="SM00530">
    <property type="entry name" value="HTH_XRE"/>
    <property type="match status" value="1"/>
</dbReference>
<dbReference type="InterPro" id="IPR010982">
    <property type="entry name" value="Lambda_DNA-bd_dom_sf"/>
</dbReference>
<dbReference type="PROSITE" id="PS50943">
    <property type="entry name" value="HTH_CROC1"/>
    <property type="match status" value="1"/>
</dbReference>
<keyword evidence="3" id="KW-1185">Reference proteome</keyword>
<organism evidence="2 3">
    <name type="scientific">Dysosmobacter welbionis</name>
    <dbReference type="NCBI Taxonomy" id="2093857"/>
    <lineage>
        <taxon>Bacteria</taxon>
        <taxon>Bacillati</taxon>
        <taxon>Bacillota</taxon>
        <taxon>Clostridia</taxon>
        <taxon>Eubacteriales</taxon>
        <taxon>Oscillospiraceae</taxon>
        <taxon>Dysosmobacter</taxon>
    </lineage>
</organism>
<proteinExistence type="predicted"/>
<feature type="domain" description="HTH cro/C1-type" evidence="1">
    <location>
        <begin position="14"/>
        <end position="68"/>
    </location>
</feature>
<dbReference type="EMBL" id="CP034413">
    <property type="protein sequence ID" value="QCI58026.2"/>
    <property type="molecule type" value="Genomic_DNA"/>
</dbReference>
<dbReference type="GO" id="GO:0003677">
    <property type="term" value="F:DNA binding"/>
    <property type="evidence" value="ECO:0007669"/>
    <property type="project" value="InterPro"/>
</dbReference>
<dbReference type="Gene3D" id="1.10.260.40">
    <property type="entry name" value="lambda repressor-like DNA-binding domains"/>
    <property type="match status" value="1"/>
</dbReference>
<gene>
    <name evidence="2" type="ORF">EIO64_01300</name>
</gene>
<dbReference type="Proteomes" id="UP000298642">
    <property type="component" value="Chromosome"/>
</dbReference>
<dbReference type="KEGG" id="obj:EIO64_01300"/>
<accession>A0A856HWA0</accession>
<evidence type="ECO:0000313" key="3">
    <source>
        <dbReference type="Proteomes" id="UP000298642"/>
    </source>
</evidence>
<dbReference type="Pfam" id="PF01381">
    <property type="entry name" value="HTH_3"/>
    <property type="match status" value="1"/>
</dbReference>